<dbReference type="PANTHER" id="PTHR32024:SF2">
    <property type="entry name" value="TRK SYSTEM POTASSIUM UPTAKE PROTEIN TRKG-RELATED"/>
    <property type="match status" value="1"/>
</dbReference>
<keyword evidence="5 9" id="KW-0812">Transmembrane</keyword>
<dbReference type="PROSITE" id="PS51257">
    <property type="entry name" value="PROKAR_LIPOPROTEIN"/>
    <property type="match status" value="1"/>
</dbReference>
<keyword evidence="7" id="KW-0406">Ion transport</keyword>
<feature type="transmembrane region" description="Helical" evidence="9">
    <location>
        <begin position="82"/>
        <end position="101"/>
    </location>
</feature>
<dbReference type="RefSeq" id="WP_066730623.1">
    <property type="nucleotide sequence ID" value="NZ_JAJCIQ010000009.1"/>
</dbReference>
<feature type="transmembrane region" description="Helical" evidence="9">
    <location>
        <begin position="49"/>
        <end position="66"/>
    </location>
</feature>
<evidence type="ECO:0000256" key="2">
    <source>
        <dbReference type="ARBA" id="ARBA00009137"/>
    </source>
</evidence>
<evidence type="ECO:0000256" key="8">
    <source>
        <dbReference type="ARBA" id="ARBA00023136"/>
    </source>
</evidence>
<proteinExistence type="inferred from homology"/>
<evidence type="ECO:0000313" key="10">
    <source>
        <dbReference type="EMBL" id="MCB7388134.1"/>
    </source>
</evidence>
<evidence type="ECO:0000256" key="6">
    <source>
        <dbReference type="ARBA" id="ARBA00022989"/>
    </source>
</evidence>
<evidence type="ECO:0000313" key="11">
    <source>
        <dbReference type="Proteomes" id="UP001299546"/>
    </source>
</evidence>
<reference evidence="10 11" key="1">
    <citation type="submission" date="2021-10" db="EMBL/GenBank/DDBJ databases">
        <title>Collection of gut derived symbiotic bacterial strains cultured from healthy donors.</title>
        <authorList>
            <person name="Lin H."/>
            <person name="Littmann E."/>
            <person name="Kohout C."/>
            <person name="Pamer E.G."/>
        </authorList>
    </citation>
    <scope>NUCLEOTIDE SEQUENCE [LARGE SCALE GENOMIC DNA]</scope>
    <source>
        <strain evidence="10 11">DFI.1.165</strain>
    </source>
</reference>
<evidence type="ECO:0000256" key="1">
    <source>
        <dbReference type="ARBA" id="ARBA00004651"/>
    </source>
</evidence>
<name>A0ABS8DK64_9FIRM</name>
<dbReference type="EMBL" id="JAJCIS010000009">
    <property type="protein sequence ID" value="MCB7388134.1"/>
    <property type="molecule type" value="Genomic_DNA"/>
</dbReference>
<feature type="transmembrane region" description="Helical" evidence="9">
    <location>
        <begin position="134"/>
        <end position="158"/>
    </location>
</feature>
<feature type="transmembrane region" description="Helical" evidence="9">
    <location>
        <begin position="242"/>
        <end position="262"/>
    </location>
</feature>
<feature type="transmembrane region" description="Helical" evidence="9">
    <location>
        <begin position="186"/>
        <end position="205"/>
    </location>
</feature>
<keyword evidence="4" id="KW-1003">Cell membrane</keyword>
<comment type="subcellular location">
    <subcellularLocation>
        <location evidence="1">Cell membrane</location>
        <topology evidence="1">Multi-pass membrane protein</topology>
    </subcellularLocation>
</comment>
<evidence type="ECO:0000256" key="5">
    <source>
        <dbReference type="ARBA" id="ARBA00022692"/>
    </source>
</evidence>
<dbReference type="InterPro" id="IPR003445">
    <property type="entry name" value="Cat_transpt"/>
</dbReference>
<feature type="transmembrane region" description="Helical" evidence="9">
    <location>
        <begin position="12"/>
        <end position="37"/>
    </location>
</feature>
<feature type="transmembrane region" description="Helical" evidence="9">
    <location>
        <begin position="456"/>
        <end position="480"/>
    </location>
</feature>
<feature type="transmembrane region" description="Helical" evidence="9">
    <location>
        <begin position="334"/>
        <end position="355"/>
    </location>
</feature>
<evidence type="ECO:0000256" key="4">
    <source>
        <dbReference type="ARBA" id="ARBA00022475"/>
    </source>
</evidence>
<keyword evidence="6 9" id="KW-1133">Transmembrane helix</keyword>
<dbReference type="PANTHER" id="PTHR32024">
    <property type="entry name" value="TRK SYSTEM POTASSIUM UPTAKE PROTEIN TRKG-RELATED"/>
    <property type="match status" value="1"/>
</dbReference>
<protein>
    <submittedName>
        <fullName evidence="10">TrkH family potassium uptake protein</fullName>
    </submittedName>
</protein>
<keyword evidence="8 9" id="KW-0472">Membrane</keyword>
<comment type="caution">
    <text evidence="10">The sequence shown here is derived from an EMBL/GenBank/DDBJ whole genome shotgun (WGS) entry which is preliminary data.</text>
</comment>
<comment type="similarity">
    <text evidence="2">Belongs to the TrkH potassium transport family.</text>
</comment>
<dbReference type="Proteomes" id="UP001299546">
    <property type="component" value="Unassembled WGS sequence"/>
</dbReference>
<organism evidence="10 11">
    <name type="scientific">Bariatricus massiliensis</name>
    <dbReference type="NCBI Taxonomy" id="1745713"/>
    <lineage>
        <taxon>Bacteria</taxon>
        <taxon>Bacillati</taxon>
        <taxon>Bacillota</taxon>
        <taxon>Clostridia</taxon>
        <taxon>Lachnospirales</taxon>
        <taxon>Lachnospiraceae</taxon>
        <taxon>Bariatricus</taxon>
    </lineage>
</organism>
<keyword evidence="3" id="KW-0813">Transport</keyword>
<evidence type="ECO:0000256" key="3">
    <source>
        <dbReference type="ARBA" id="ARBA00022448"/>
    </source>
</evidence>
<accession>A0ABS8DK64</accession>
<evidence type="ECO:0000256" key="9">
    <source>
        <dbReference type="SAM" id="Phobius"/>
    </source>
</evidence>
<gene>
    <name evidence="10" type="ORF">LIZ65_12640</name>
</gene>
<dbReference type="Pfam" id="PF02386">
    <property type="entry name" value="TrkH"/>
    <property type="match status" value="1"/>
</dbReference>
<feature type="transmembrane region" description="Helical" evidence="9">
    <location>
        <begin position="407"/>
        <end position="428"/>
    </location>
</feature>
<sequence>MLHYKKKSSGLVLIVHYIGAVAIVIGCILLVPLIMLIPFPQEIGEAKYFIIPGTLCIAAGYFLFHMREEKYKWKNYKNKENIIVTLAWIMVILLSSVPFVLTGKYNFTQAIFECTSGYSTTGLSVVDVAKTSHIFLFFRSVMLFVGGIGLVLVVITVLSDRYGMKLFEAEGHSDKMVPNLLQSARVIFLIYSGYIAGGTVLYIAFGMNWFDAVNHAVAAISTGGFSTQAESIGYYHNTGIEVVTIVLMFLGGTNFMVHLALLKGKFRKVYTDCEFRFSLFVYPLSAVLLAVLAGYPAAKNMSEGVRMGLFQAVSAMSTTGFQTVDSFKSWSSPMIFIMIMLMMIGGGAGSTAGGIKQYRVSIAVKEIFWNLRKKIGNKRTIVPEKITRCGEPIEVDGQLYRSNMDFIFLYIIFMGIGTMIFTCFGYSVQDSMFEMASSLSTVGLSMGITGYDAHPLILWTSTIGMFLGRLEIYIVFITAARACIGIKNKLKHTLSTVV</sequence>
<keyword evidence="11" id="KW-1185">Reference proteome</keyword>
<evidence type="ECO:0000256" key="7">
    <source>
        <dbReference type="ARBA" id="ARBA00023065"/>
    </source>
</evidence>
<feature type="transmembrane region" description="Helical" evidence="9">
    <location>
        <begin position="274"/>
        <end position="298"/>
    </location>
</feature>